<dbReference type="RefSeq" id="WP_127111195.1">
    <property type="nucleotide sequence ID" value="NZ_RZGR01000011.1"/>
</dbReference>
<feature type="transmembrane region" description="Helical" evidence="5">
    <location>
        <begin position="141"/>
        <end position="159"/>
    </location>
</feature>
<dbReference type="PANTHER" id="PTHR43317">
    <property type="entry name" value="THERMOSPERMINE SYNTHASE ACAULIS5"/>
    <property type="match status" value="1"/>
</dbReference>
<evidence type="ECO:0000256" key="1">
    <source>
        <dbReference type="ARBA" id="ARBA00007867"/>
    </source>
</evidence>
<feature type="domain" description="PABS" evidence="6">
    <location>
        <begin position="198"/>
        <end position="433"/>
    </location>
</feature>
<reference evidence="7 8" key="1">
    <citation type="submission" date="2018-12" db="EMBL/GenBank/DDBJ databases">
        <title>Legionella sp,whole genome shotgun sequence.</title>
        <authorList>
            <person name="Wu H."/>
        </authorList>
    </citation>
    <scope>NUCLEOTIDE SEQUENCE [LARGE SCALE GENOMIC DNA]</scope>
    <source>
        <strain evidence="8">km714</strain>
    </source>
</reference>
<feature type="transmembrane region" description="Helical" evidence="5">
    <location>
        <begin position="100"/>
        <end position="121"/>
    </location>
</feature>
<dbReference type="CDD" id="cd02440">
    <property type="entry name" value="AdoMet_MTases"/>
    <property type="match status" value="1"/>
</dbReference>
<dbReference type="PROSITE" id="PS51006">
    <property type="entry name" value="PABS_2"/>
    <property type="match status" value="1"/>
</dbReference>
<dbReference type="Gene3D" id="3.40.50.150">
    <property type="entry name" value="Vaccinia Virus protein VP39"/>
    <property type="match status" value="1"/>
</dbReference>
<comment type="similarity">
    <text evidence="1">Belongs to the spermidine/spermine synthase family.</text>
</comment>
<gene>
    <name evidence="7" type="ORF">EKM59_04880</name>
</gene>
<keyword evidence="3 4" id="KW-0620">Polyamine biosynthesis</keyword>
<dbReference type="Proteomes" id="UP000288012">
    <property type="component" value="Unassembled WGS sequence"/>
</dbReference>
<keyword evidence="7" id="KW-0489">Methyltransferase</keyword>
<evidence type="ECO:0000259" key="6">
    <source>
        <dbReference type="PROSITE" id="PS51006"/>
    </source>
</evidence>
<evidence type="ECO:0000256" key="5">
    <source>
        <dbReference type="SAM" id="Phobius"/>
    </source>
</evidence>
<comment type="caution">
    <text evidence="7">The sequence shown here is derived from an EMBL/GenBank/DDBJ whole genome shotgun (WGS) entry which is preliminary data.</text>
</comment>
<dbReference type="InterPro" id="IPR029063">
    <property type="entry name" value="SAM-dependent_MTases_sf"/>
</dbReference>
<dbReference type="GO" id="GO:0008168">
    <property type="term" value="F:methyltransferase activity"/>
    <property type="evidence" value="ECO:0007669"/>
    <property type="project" value="UniProtKB-KW"/>
</dbReference>
<accession>A0A3S0VNC4</accession>
<dbReference type="SUPFAM" id="SSF53335">
    <property type="entry name" value="S-adenosyl-L-methionine-dependent methyltransferases"/>
    <property type="match status" value="1"/>
</dbReference>
<feature type="transmembrane region" description="Helical" evidence="5">
    <location>
        <begin position="28"/>
        <end position="54"/>
    </location>
</feature>
<protein>
    <submittedName>
        <fullName evidence="7">Methyltransferase domain-containing protein</fullName>
    </submittedName>
</protein>
<dbReference type="EMBL" id="RZGR01000011">
    <property type="protein sequence ID" value="RUQ88649.1"/>
    <property type="molecule type" value="Genomic_DNA"/>
</dbReference>
<keyword evidence="5" id="KW-0472">Membrane</keyword>
<keyword evidence="5" id="KW-0812">Transmembrane</keyword>
<evidence type="ECO:0000256" key="2">
    <source>
        <dbReference type="ARBA" id="ARBA00022679"/>
    </source>
</evidence>
<dbReference type="GO" id="GO:0010487">
    <property type="term" value="F:thermospermine synthase activity"/>
    <property type="evidence" value="ECO:0007669"/>
    <property type="project" value="TreeGrafter"/>
</dbReference>
<keyword evidence="5" id="KW-1133">Transmembrane helix</keyword>
<feature type="active site" description="Proton acceptor" evidence="4">
    <location>
        <position position="348"/>
    </location>
</feature>
<organism evidence="7 8">
    <name type="scientific">Legionella septentrionalis</name>
    <dbReference type="NCBI Taxonomy" id="2498109"/>
    <lineage>
        <taxon>Bacteria</taxon>
        <taxon>Pseudomonadati</taxon>
        <taxon>Pseudomonadota</taxon>
        <taxon>Gammaproteobacteria</taxon>
        <taxon>Legionellales</taxon>
        <taxon>Legionellaceae</taxon>
        <taxon>Legionella</taxon>
    </lineage>
</organism>
<feature type="transmembrane region" description="Helical" evidence="5">
    <location>
        <begin position="193"/>
        <end position="212"/>
    </location>
</feature>
<dbReference type="AlphaFoldDB" id="A0A3S0VNC4"/>
<feature type="transmembrane region" description="Helical" evidence="5">
    <location>
        <begin position="165"/>
        <end position="186"/>
    </location>
</feature>
<evidence type="ECO:0000256" key="4">
    <source>
        <dbReference type="PROSITE-ProRule" id="PRU00354"/>
    </source>
</evidence>
<evidence type="ECO:0000313" key="8">
    <source>
        <dbReference type="Proteomes" id="UP000288012"/>
    </source>
</evidence>
<name>A0A3S0VNC4_9GAMM</name>
<proteinExistence type="inferred from homology"/>
<feature type="transmembrane region" description="Helical" evidence="5">
    <location>
        <begin position="75"/>
        <end position="94"/>
    </location>
</feature>
<dbReference type="GO" id="GO:0032259">
    <property type="term" value="P:methylation"/>
    <property type="evidence" value="ECO:0007669"/>
    <property type="project" value="UniProtKB-KW"/>
</dbReference>
<dbReference type="Pfam" id="PF01564">
    <property type="entry name" value="Spermine_synth"/>
    <property type="match status" value="1"/>
</dbReference>
<dbReference type="PANTHER" id="PTHR43317:SF1">
    <property type="entry name" value="THERMOSPERMINE SYNTHASE ACAULIS5"/>
    <property type="match status" value="1"/>
</dbReference>
<dbReference type="GO" id="GO:0006596">
    <property type="term" value="P:polyamine biosynthetic process"/>
    <property type="evidence" value="ECO:0007669"/>
    <property type="project" value="UniProtKB-UniRule"/>
</dbReference>
<sequence>MLNILFTILLLEGFVTISVEVLTIRQLLPFYGGSVLITSIIIGVFLLFLALGYWRGGSYQQDFFKELKRNFACSMLFIGIGLSYVFIAGFYYFSIYKADLPFLLSLSLYLLLVLAPIVYWLGQTIPITTNLFNQQQRISHISGRALFLSTIGSFLGALLTSLLLFQYLGVALTVVINCGLLFLLMVSLRSYNGSTMLSLLPFLLALIFIWFLNVNVESTQFKRTNNYGNYKVIDTGELGKLFQINESSSSLLAADKKAFPYIEYIRHLLFNELKLRHKKILVIGAGGFTLTAAGNHDNKVTYVDIDPAIKDLAEQYFLNAPVRGKFVGQDARRYLQQKTEIFDVIISDVYSHQATIPPSLLTAEYFAAIRQHLAPQGLMIANIIANPLFHDEYAQTVFNTIHAVFPYCAIVPFNWQYPLTNMLYICPNVAASDTIYRDDLNRATTDFFKSRQH</sequence>
<evidence type="ECO:0000313" key="7">
    <source>
        <dbReference type="EMBL" id="RUQ88649.1"/>
    </source>
</evidence>
<dbReference type="InterPro" id="IPR030374">
    <property type="entry name" value="PABS"/>
</dbReference>
<dbReference type="NCBIfam" id="NF037959">
    <property type="entry name" value="MFS_SpdSyn"/>
    <property type="match status" value="1"/>
</dbReference>
<evidence type="ECO:0000256" key="3">
    <source>
        <dbReference type="ARBA" id="ARBA00023115"/>
    </source>
</evidence>
<keyword evidence="2 4" id="KW-0808">Transferase</keyword>
<keyword evidence="8" id="KW-1185">Reference proteome</keyword>